<dbReference type="EMBL" id="BPLQ01011142">
    <property type="protein sequence ID" value="GIY55928.1"/>
    <property type="molecule type" value="Genomic_DNA"/>
</dbReference>
<evidence type="ECO:0000313" key="1">
    <source>
        <dbReference type="EMBL" id="GIY55928.1"/>
    </source>
</evidence>
<dbReference type="Proteomes" id="UP001054837">
    <property type="component" value="Unassembled WGS sequence"/>
</dbReference>
<accession>A0AAV4UDR7</accession>
<proteinExistence type="predicted"/>
<reference evidence="1 2" key="1">
    <citation type="submission" date="2021-06" db="EMBL/GenBank/DDBJ databases">
        <title>Caerostris darwini draft genome.</title>
        <authorList>
            <person name="Kono N."/>
            <person name="Arakawa K."/>
        </authorList>
    </citation>
    <scope>NUCLEOTIDE SEQUENCE [LARGE SCALE GENOMIC DNA]</scope>
</reference>
<protein>
    <submittedName>
        <fullName evidence="1">Uncharacterized protein</fullName>
    </submittedName>
</protein>
<organism evidence="1 2">
    <name type="scientific">Caerostris darwini</name>
    <dbReference type="NCBI Taxonomy" id="1538125"/>
    <lineage>
        <taxon>Eukaryota</taxon>
        <taxon>Metazoa</taxon>
        <taxon>Ecdysozoa</taxon>
        <taxon>Arthropoda</taxon>
        <taxon>Chelicerata</taxon>
        <taxon>Arachnida</taxon>
        <taxon>Araneae</taxon>
        <taxon>Araneomorphae</taxon>
        <taxon>Entelegynae</taxon>
        <taxon>Araneoidea</taxon>
        <taxon>Araneidae</taxon>
        <taxon>Caerostris</taxon>
    </lineage>
</organism>
<sequence>MPVNIDYFCDPENLQGHVSIYDSLYKRKEEISFLKQVVTRDEKCILSSEKVLGDIHFLQEHLGNLGGNPQKNGTHQTKHRLLFL</sequence>
<gene>
    <name evidence="1" type="ORF">CDAR_566771</name>
</gene>
<keyword evidence="2" id="KW-1185">Reference proteome</keyword>
<comment type="caution">
    <text evidence="1">The sequence shown here is derived from an EMBL/GenBank/DDBJ whole genome shotgun (WGS) entry which is preliminary data.</text>
</comment>
<name>A0AAV4UDR7_9ARAC</name>
<dbReference type="AlphaFoldDB" id="A0AAV4UDR7"/>
<evidence type="ECO:0000313" key="2">
    <source>
        <dbReference type="Proteomes" id="UP001054837"/>
    </source>
</evidence>